<dbReference type="EMBL" id="MFKK01000013">
    <property type="protein sequence ID" value="OGG41333.1"/>
    <property type="molecule type" value="Genomic_DNA"/>
</dbReference>
<keyword evidence="1" id="KW-1133">Transmembrane helix</keyword>
<sequence length="234" mass="25861">MAYRTALFGGALLLMWQTHLAWWAVLLFLGVSWWGYQTQAIVKTVKSSFVITVLGSILIIGALLGNDGGWGRSSVIILLIALYYLLLGLSNLIFVRKRLIYGIAHTGIIYAGLVVIQEAIMGSTKGIWVGDFAVWLFIMLMIRESMEFENISPKQSLIFGGVGAFITAEIAWMLNFFPLTSIQWGGILALFVVALERALKASAEGRLNLREGLKQALIFTFIALVILATATWEI</sequence>
<dbReference type="Proteomes" id="UP000176996">
    <property type="component" value="Unassembled WGS sequence"/>
</dbReference>
<organism evidence="2 3">
    <name type="scientific">Candidatus Jorgensenbacteria bacterium RIFCSPLOWO2_01_FULL_45_25b</name>
    <dbReference type="NCBI Taxonomy" id="1798471"/>
    <lineage>
        <taxon>Bacteria</taxon>
        <taxon>Candidatus Joergenseniibacteriota</taxon>
    </lineage>
</organism>
<reference evidence="2 3" key="1">
    <citation type="journal article" date="2016" name="Nat. Commun.">
        <title>Thousands of microbial genomes shed light on interconnected biogeochemical processes in an aquifer system.</title>
        <authorList>
            <person name="Anantharaman K."/>
            <person name="Brown C.T."/>
            <person name="Hug L.A."/>
            <person name="Sharon I."/>
            <person name="Castelle C.J."/>
            <person name="Probst A.J."/>
            <person name="Thomas B.C."/>
            <person name="Singh A."/>
            <person name="Wilkins M.J."/>
            <person name="Karaoz U."/>
            <person name="Brodie E.L."/>
            <person name="Williams K.H."/>
            <person name="Hubbard S.S."/>
            <person name="Banfield J.F."/>
        </authorList>
    </citation>
    <scope>NUCLEOTIDE SEQUENCE [LARGE SCALE GENOMIC DNA]</scope>
</reference>
<feature type="transmembrane region" description="Helical" evidence="1">
    <location>
        <begin position="70"/>
        <end position="87"/>
    </location>
</feature>
<feature type="transmembrane region" description="Helical" evidence="1">
    <location>
        <begin position="20"/>
        <end position="36"/>
    </location>
</feature>
<feature type="transmembrane region" description="Helical" evidence="1">
    <location>
        <begin position="211"/>
        <end position="232"/>
    </location>
</feature>
<comment type="caution">
    <text evidence="2">The sequence shown here is derived from an EMBL/GenBank/DDBJ whole genome shotgun (WGS) entry which is preliminary data.</text>
</comment>
<feature type="transmembrane region" description="Helical" evidence="1">
    <location>
        <begin position="99"/>
        <end position="120"/>
    </location>
</feature>
<keyword evidence="1" id="KW-0812">Transmembrane</keyword>
<accession>A0A1F6BWY2</accession>
<keyword evidence="1" id="KW-0472">Membrane</keyword>
<dbReference type="STRING" id="1798471.A3A21_04280"/>
<feature type="transmembrane region" description="Helical" evidence="1">
    <location>
        <begin position="126"/>
        <end position="144"/>
    </location>
</feature>
<feature type="transmembrane region" description="Helical" evidence="1">
    <location>
        <begin position="48"/>
        <end position="64"/>
    </location>
</feature>
<evidence type="ECO:0000256" key="1">
    <source>
        <dbReference type="SAM" id="Phobius"/>
    </source>
</evidence>
<protein>
    <submittedName>
        <fullName evidence="2">Uncharacterized protein</fullName>
    </submittedName>
</protein>
<name>A0A1F6BWY2_9BACT</name>
<evidence type="ECO:0000313" key="2">
    <source>
        <dbReference type="EMBL" id="OGG41333.1"/>
    </source>
</evidence>
<dbReference type="AlphaFoldDB" id="A0A1F6BWY2"/>
<evidence type="ECO:0000313" key="3">
    <source>
        <dbReference type="Proteomes" id="UP000176996"/>
    </source>
</evidence>
<proteinExistence type="predicted"/>
<feature type="transmembrane region" description="Helical" evidence="1">
    <location>
        <begin position="181"/>
        <end position="199"/>
    </location>
</feature>
<feature type="transmembrane region" description="Helical" evidence="1">
    <location>
        <begin position="156"/>
        <end position="175"/>
    </location>
</feature>
<gene>
    <name evidence="2" type="ORF">A3A21_04280</name>
</gene>